<reference evidence="1" key="1">
    <citation type="journal article" date="2020" name="Nature">
        <title>Giant virus diversity and host interactions through global metagenomics.</title>
        <authorList>
            <person name="Schulz F."/>
            <person name="Roux S."/>
            <person name="Paez-Espino D."/>
            <person name="Jungbluth S."/>
            <person name="Walsh D.A."/>
            <person name="Denef V.J."/>
            <person name="McMahon K.D."/>
            <person name="Konstantinidis K.T."/>
            <person name="Eloe-Fadrosh E.A."/>
            <person name="Kyrpides N.C."/>
            <person name="Woyke T."/>
        </authorList>
    </citation>
    <scope>NUCLEOTIDE SEQUENCE</scope>
    <source>
        <strain evidence="1">GVMAG-S-1039698-54</strain>
    </source>
</reference>
<name>A0A6C0AKC2_9ZZZZ</name>
<sequence length="98" mass="11896">MKKLFFLFIILFTMLKVNGQDGRARLWNKVPKYHVYDSIDSFLNTHQIYDCFYFVEQPTQLRFKCLRENKLIDVSLELKPIRKQNILFTMVRSGMNWI</sequence>
<protein>
    <submittedName>
        <fullName evidence="1">Uncharacterized protein</fullName>
    </submittedName>
</protein>
<evidence type="ECO:0000313" key="1">
    <source>
        <dbReference type="EMBL" id="QHS80244.1"/>
    </source>
</evidence>
<accession>A0A6C0AKC2</accession>
<organism evidence="1">
    <name type="scientific">viral metagenome</name>
    <dbReference type="NCBI Taxonomy" id="1070528"/>
    <lineage>
        <taxon>unclassified sequences</taxon>
        <taxon>metagenomes</taxon>
        <taxon>organismal metagenomes</taxon>
    </lineage>
</organism>
<dbReference type="AlphaFoldDB" id="A0A6C0AKC2"/>
<dbReference type="EMBL" id="MN740676">
    <property type="protein sequence ID" value="QHS80244.1"/>
    <property type="molecule type" value="Genomic_DNA"/>
</dbReference>
<proteinExistence type="predicted"/>